<dbReference type="SUPFAM" id="SSF103473">
    <property type="entry name" value="MFS general substrate transporter"/>
    <property type="match status" value="2"/>
</dbReference>
<evidence type="ECO:0008006" key="9">
    <source>
        <dbReference type="Google" id="ProtNLM"/>
    </source>
</evidence>
<keyword evidence="6 7" id="KW-0472">Membrane</keyword>
<evidence type="ECO:0000256" key="1">
    <source>
        <dbReference type="ARBA" id="ARBA00004127"/>
    </source>
</evidence>
<feature type="transmembrane region" description="Helical" evidence="7">
    <location>
        <begin position="561"/>
        <end position="580"/>
    </location>
</feature>
<feature type="transmembrane region" description="Helical" evidence="7">
    <location>
        <begin position="309"/>
        <end position="326"/>
    </location>
</feature>
<keyword evidence="3" id="KW-0813">Transport</keyword>
<dbReference type="AlphaFoldDB" id="A0AAT9FRX6"/>
<organism evidence="8">
    <name type="scientific">Oceaniferula spumae</name>
    <dbReference type="NCBI Taxonomy" id="2979115"/>
    <lineage>
        <taxon>Bacteria</taxon>
        <taxon>Pseudomonadati</taxon>
        <taxon>Verrucomicrobiota</taxon>
        <taxon>Verrucomicrobiia</taxon>
        <taxon>Verrucomicrobiales</taxon>
        <taxon>Verrucomicrobiaceae</taxon>
        <taxon>Oceaniferula</taxon>
    </lineage>
</organism>
<feature type="transmembrane region" description="Helical" evidence="7">
    <location>
        <begin position="45"/>
        <end position="71"/>
    </location>
</feature>
<keyword evidence="4 7" id="KW-0812">Transmembrane</keyword>
<dbReference type="EMBL" id="AP026866">
    <property type="protein sequence ID" value="BDS08641.1"/>
    <property type="molecule type" value="Genomic_DNA"/>
</dbReference>
<evidence type="ECO:0000256" key="3">
    <source>
        <dbReference type="ARBA" id="ARBA00022448"/>
    </source>
</evidence>
<dbReference type="InterPro" id="IPR011701">
    <property type="entry name" value="MFS"/>
</dbReference>
<gene>
    <name evidence="8" type="ORF">NT6N_36810</name>
</gene>
<feature type="transmembrane region" description="Helical" evidence="7">
    <location>
        <begin position="12"/>
        <end position="33"/>
    </location>
</feature>
<name>A0AAT9FRX6_9BACT</name>
<evidence type="ECO:0000256" key="6">
    <source>
        <dbReference type="ARBA" id="ARBA00023136"/>
    </source>
</evidence>
<sequence>MNNDLTDKQKSLLFWASFISLAAAGFGFAFRIAHMGSYGEEFGLTGLQVGIIAGSCFWPIAITMILFSLVVDKTGYKVPMFIAAALQAISGIGTCMASGYGGLLAAAICAGLGHGIIEAVINPACAAVYPKQKTKMLTILHASWPAGIVTGTLLIMLIDGTTGGISWRIHALWIVVPAVVYGLMYAPCKFPVDERVKAGVPFMDMLKQVGFLGASLAAFMLIYQIGGEVLSGVFGLYEKPAPKPWFFGCLIGGLAVGAIFGAITKSLGKPLFFFLCLLMIPVATAELSTDNWIKQLMTPVMEGDLGISASWAIVFSAGVMLVLRLFAGSILQIASPPVIMAVSGILSASALYWLGSSASGILVLVAFTIYAVGQTYYWPCILGFVAERYPKGGALTLNTVSAMGLLSLGMIGNPILGVAQDKSIYKQSQEKAPELVESASKDSPFLWMTNEVIDTNQFAAIGASKIEGQGEAIYTALQPVIESNDELKEQYAELKTSDDADVKAIETYSFTKKAAAKDEALNETLTASIPATAKAGLTAYSDMVTLHGDMKTKSGRDVLKFAAWFPFILVIAFGAIALWFRAKGGYKPVELHEDVVDEAAEF</sequence>
<dbReference type="KEGG" id="osu:NT6N_36810"/>
<feature type="transmembrane region" description="Helical" evidence="7">
    <location>
        <begin position="361"/>
        <end position="385"/>
    </location>
</feature>
<feature type="transmembrane region" description="Helical" evidence="7">
    <location>
        <begin position="245"/>
        <end position="264"/>
    </location>
</feature>
<proteinExistence type="inferred from homology"/>
<comment type="subcellular location">
    <subcellularLocation>
        <location evidence="1">Endomembrane system</location>
        <topology evidence="1">Multi-pass membrane protein</topology>
    </subcellularLocation>
</comment>
<feature type="transmembrane region" description="Helical" evidence="7">
    <location>
        <begin position="271"/>
        <end position="289"/>
    </location>
</feature>
<feature type="transmembrane region" description="Helical" evidence="7">
    <location>
        <begin position="136"/>
        <end position="158"/>
    </location>
</feature>
<evidence type="ECO:0000256" key="2">
    <source>
        <dbReference type="ARBA" id="ARBA00008335"/>
    </source>
</evidence>
<feature type="transmembrane region" description="Helical" evidence="7">
    <location>
        <begin position="105"/>
        <end position="129"/>
    </location>
</feature>
<dbReference type="InterPro" id="IPR051788">
    <property type="entry name" value="MFS_Transporter"/>
</dbReference>
<dbReference type="GO" id="GO:0016020">
    <property type="term" value="C:membrane"/>
    <property type="evidence" value="ECO:0007669"/>
    <property type="project" value="TreeGrafter"/>
</dbReference>
<feature type="transmembrane region" description="Helical" evidence="7">
    <location>
        <begin position="170"/>
        <end position="188"/>
    </location>
</feature>
<feature type="transmembrane region" description="Helical" evidence="7">
    <location>
        <begin position="78"/>
        <end position="99"/>
    </location>
</feature>
<dbReference type="InterPro" id="IPR036259">
    <property type="entry name" value="MFS_trans_sf"/>
</dbReference>
<dbReference type="GO" id="GO:0012505">
    <property type="term" value="C:endomembrane system"/>
    <property type="evidence" value="ECO:0007669"/>
    <property type="project" value="UniProtKB-SubCell"/>
</dbReference>
<dbReference type="Gene3D" id="1.20.1250.20">
    <property type="entry name" value="MFS general substrate transporter like domains"/>
    <property type="match status" value="1"/>
</dbReference>
<dbReference type="PANTHER" id="PTHR23514">
    <property type="entry name" value="BYPASS OF STOP CODON PROTEIN 6"/>
    <property type="match status" value="1"/>
</dbReference>
<dbReference type="CDD" id="cd06174">
    <property type="entry name" value="MFS"/>
    <property type="match status" value="1"/>
</dbReference>
<evidence type="ECO:0000313" key="8">
    <source>
        <dbReference type="EMBL" id="BDS08641.1"/>
    </source>
</evidence>
<dbReference type="PANTHER" id="PTHR23514:SF3">
    <property type="entry name" value="BYPASS OF STOP CODON PROTEIN 6"/>
    <property type="match status" value="1"/>
</dbReference>
<evidence type="ECO:0000256" key="7">
    <source>
        <dbReference type="SAM" id="Phobius"/>
    </source>
</evidence>
<evidence type="ECO:0000256" key="4">
    <source>
        <dbReference type="ARBA" id="ARBA00022692"/>
    </source>
</evidence>
<feature type="transmembrane region" description="Helical" evidence="7">
    <location>
        <begin position="209"/>
        <end position="225"/>
    </location>
</feature>
<reference evidence="8" key="1">
    <citation type="submission" date="2024-07" db="EMBL/GenBank/DDBJ databases">
        <title>Complete genome sequence of Verrucomicrobiaceae bacterium NT6N.</title>
        <authorList>
            <person name="Huang C."/>
            <person name="Takami H."/>
            <person name="Hamasaki K."/>
        </authorList>
    </citation>
    <scope>NUCLEOTIDE SEQUENCE</scope>
    <source>
        <strain evidence="8">NT6N</strain>
    </source>
</reference>
<dbReference type="GO" id="GO:0022857">
    <property type="term" value="F:transmembrane transporter activity"/>
    <property type="evidence" value="ECO:0007669"/>
    <property type="project" value="InterPro"/>
</dbReference>
<protein>
    <recommendedName>
        <fullName evidence="9">MFS transporter</fullName>
    </recommendedName>
</protein>
<keyword evidence="5 7" id="KW-1133">Transmembrane helix</keyword>
<evidence type="ECO:0000256" key="5">
    <source>
        <dbReference type="ARBA" id="ARBA00022989"/>
    </source>
</evidence>
<accession>A0AAT9FRX6</accession>
<comment type="similarity">
    <text evidence="2">Belongs to the major facilitator superfamily.</text>
</comment>
<dbReference type="Pfam" id="PF07690">
    <property type="entry name" value="MFS_1"/>
    <property type="match status" value="1"/>
</dbReference>